<dbReference type="PANTHER" id="PTHR30349">
    <property type="entry name" value="PHAGE INTEGRASE-RELATED"/>
    <property type="match status" value="1"/>
</dbReference>
<dbReference type="Pfam" id="PF14657">
    <property type="entry name" value="Arm-DNA-bind_4"/>
    <property type="match status" value="1"/>
</dbReference>
<dbReference type="STRING" id="1423804.FD14_GL002843"/>
<evidence type="ECO:0000313" key="7">
    <source>
        <dbReference type="Proteomes" id="UP000051442"/>
    </source>
</evidence>
<dbReference type="InterPro" id="IPR002104">
    <property type="entry name" value="Integrase_catalytic"/>
</dbReference>
<dbReference type="CDD" id="cd01189">
    <property type="entry name" value="INT_ICEBs1_C_like"/>
    <property type="match status" value="1"/>
</dbReference>
<dbReference type="PROSITE" id="PS51898">
    <property type="entry name" value="TYR_RECOMBINASE"/>
    <property type="match status" value="1"/>
</dbReference>
<dbReference type="GO" id="GO:0006310">
    <property type="term" value="P:DNA recombination"/>
    <property type="evidence" value="ECO:0007669"/>
    <property type="project" value="UniProtKB-KW"/>
</dbReference>
<evidence type="ECO:0000313" key="6">
    <source>
        <dbReference type="EMBL" id="KRN15504.1"/>
    </source>
</evidence>
<dbReference type="Gene3D" id="1.10.443.10">
    <property type="entry name" value="Intergrase catalytic core"/>
    <property type="match status" value="1"/>
</dbReference>
<keyword evidence="3" id="KW-0238">DNA-binding</keyword>
<organism evidence="6 7">
    <name type="scientific">Secundilactobacillus similis DSM 23365 = JCM 2765</name>
    <dbReference type="NCBI Taxonomy" id="1423804"/>
    <lineage>
        <taxon>Bacteria</taxon>
        <taxon>Bacillati</taxon>
        <taxon>Bacillota</taxon>
        <taxon>Bacilli</taxon>
        <taxon>Lactobacillales</taxon>
        <taxon>Lactobacillaceae</taxon>
        <taxon>Secundilactobacillus</taxon>
    </lineage>
</organism>
<dbReference type="AlphaFoldDB" id="A0A0R2EGH7"/>
<dbReference type="Proteomes" id="UP000051442">
    <property type="component" value="Unassembled WGS sequence"/>
</dbReference>
<reference evidence="6 7" key="1">
    <citation type="journal article" date="2015" name="Genome Announc.">
        <title>Expanding the biotechnology potential of lactobacilli through comparative genomics of 213 strains and associated genera.</title>
        <authorList>
            <person name="Sun Z."/>
            <person name="Harris H.M."/>
            <person name="McCann A."/>
            <person name="Guo C."/>
            <person name="Argimon S."/>
            <person name="Zhang W."/>
            <person name="Yang X."/>
            <person name="Jeffery I.B."/>
            <person name="Cooney J.C."/>
            <person name="Kagawa T.F."/>
            <person name="Liu W."/>
            <person name="Song Y."/>
            <person name="Salvetti E."/>
            <person name="Wrobel A."/>
            <person name="Rasinkangas P."/>
            <person name="Parkhill J."/>
            <person name="Rea M.C."/>
            <person name="O'Sullivan O."/>
            <person name="Ritari J."/>
            <person name="Douillard F.P."/>
            <person name="Paul Ross R."/>
            <person name="Yang R."/>
            <person name="Briner A.E."/>
            <person name="Felis G.E."/>
            <person name="de Vos W.M."/>
            <person name="Barrangou R."/>
            <person name="Klaenhammer T.R."/>
            <person name="Caufield P.W."/>
            <person name="Cui Y."/>
            <person name="Zhang H."/>
            <person name="O'Toole P.W."/>
        </authorList>
    </citation>
    <scope>NUCLEOTIDE SEQUENCE [LARGE SCALE GENOMIC DNA]</scope>
    <source>
        <strain evidence="6 7">DSM 23365</strain>
    </source>
</reference>
<evidence type="ECO:0000256" key="4">
    <source>
        <dbReference type="ARBA" id="ARBA00023172"/>
    </source>
</evidence>
<comment type="similarity">
    <text evidence="1">Belongs to the 'phage' integrase family.</text>
</comment>
<keyword evidence="7" id="KW-1185">Reference proteome</keyword>
<dbReference type="GO" id="GO:0003677">
    <property type="term" value="F:DNA binding"/>
    <property type="evidence" value="ECO:0007669"/>
    <property type="project" value="UniProtKB-KW"/>
</dbReference>
<name>A0A0R2EGH7_9LACO</name>
<keyword evidence="4" id="KW-0233">DNA recombination</keyword>
<dbReference type="RefSeq" id="WP_054733704.1">
    <property type="nucleotide sequence ID" value="NZ_AYZM01000178.1"/>
</dbReference>
<feature type="domain" description="Tyr recombinase" evidence="5">
    <location>
        <begin position="178"/>
        <end position="384"/>
    </location>
</feature>
<dbReference type="Pfam" id="PF14659">
    <property type="entry name" value="Phage_int_SAM_3"/>
    <property type="match status" value="1"/>
</dbReference>
<comment type="caution">
    <text evidence="6">The sequence shown here is derived from an EMBL/GenBank/DDBJ whole genome shotgun (WGS) entry which is preliminary data.</text>
</comment>
<evidence type="ECO:0000259" key="5">
    <source>
        <dbReference type="PROSITE" id="PS51898"/>
    </source>
</evidence>
<dbReference type="InterPro" id="IPR004107">
    <property type="entry name" value="Integrase_SAM-like_N"/>
</dbReference>
<dbReference type="EMBL" id="AYZM01000178">
    <property type="protein sequence ID" value="KRN15504.1"/>
    <property type="molecule type" value="Genomic_DNA"/>
</dbReference>
<proteinExistence type="inferred from homology"/>
<protein>
    <recommendedName>
        <fullName evidence="5">Tyr recombinase domain-containing protein</fullName>
    </recommendedName>
</protein>
<evidence type="ECO:0000256" key="1">
    <source>
        <dbReference type="ARBA" id="ARBA00008857"/>
    </source>
</evidence>
<gene>
    <name evidence="6" type="ORF">FD14_GL002843</name>
</gene>
<sequence length="392" mass="45296">MASFKKYTDKTGSELWMFQAYLGIDPATGKKVKTTRRGFKRKKEAQLALNRLKLDFDKSGLARSQVFTYQELYEQWLVGYRVTVKNSTLATVQRLFTNRILPAFGNRCIDKITLPYTQKVVNQWAKELASYRQVLTYAGMVFQYALKLDLIVKDPSKLVTHPKPKAAPGPKKFKLADDWENYYTKEELQRFFDCLDDNEKITGRHQVSVFFKVMALTGMRDGEQLALKWSNVDLVNNVINVRQTLAKGTSGACIQSPKTPSSNRSINIDDDTARLLKKWQLIQRQQLLMTGYNVKAHADQLVFTNRKNTFLAQTTVQQWLVHIIEKYHLKYIRIHGLRHTYASLLFESHASIKAMQKLMGHSNIQTTMNIYTHLSETTKQETVENMSKYVNS</sequence>
<dbReference type="Gene3D" id="1.10.150.130">
    <property type="match status" value="1"/>
</dbReference>
<dbReference type="Pfam" id="PF00589">
    <property type="entry name" value="Phage_integrase"/>
    <property type="match status" value="1"/>
</dbReference>
<dbReference type="GO" id="GO:0015074">
    <property type="term" value="P:DNA integration"/>
    <property type="evidence" value="ECO:0007669"/>
    <property type="project" value="UniProtKB-KW"/>
</dbReference>
<dbReference type="SUPFAM" id="SSF56349">
    <property type="entry name" value="DNA breaking-rejoining enzymes"/>
    <property type="match status" value="1"/>
</dbReference>
<dbReference type="PATRIC" id="fig|1423804.4.peg.3061"/>
<evidence type="ECO:0000256" key="3">
    <source>
        <dbReference type="ARBA" id="ARBA00023125"/>
    </source>
</evidence>
<keyword evidence="2" id="KW-0229">DNA integration</keyword>
<evidence type="ECO:0000256" key="2">
    <source>
        <dbReference type="ARBA" id="ARBA00022908"/>
    </source>
</evidence>
<dbReference type="InterPro" id="IPR010998">
    <property type="entry name" value="Integrase_recombinase_N"/>
</dbReference>
<dbReference type="InterPro" id="IPR013762">
    <property type="entry name" value="Integrase-like_cat_sf"/>
</dbReference>
<dbReference type="InterPro" id="IPR011010">
    <property type="entry name" value="DNA_brk_join_enz"/>
</dbReference>
<dbReference type="InterPro" id="IPR050090">
    <property type="entry name" value="Tyrosine_recombinase_XerCD"/>
</dbReference>
<accession>A0A0R2EGH7</accession>
<dbReference type="InterPro" id="IPR028259">
    <property type="entry name" value="AP2-like_int_N"/>
</dbReference>
<dbReference type="PANTHER" id="PTHR30349:SF64">
    <property type="entry name" value="PROPHAGE INTEGRASE INTD-RELATED"/>
    <property type="match status" value="1"/>
</dbReference>